<dbReference type="Proteomes" id="UP000245533">
    <property type="component" value="Unassembled WGS sequence"/>
</dbReference>
<dbReference type="AlphaFoldDB" id="A0A316TXJ9"/>
<evidence type="ECO:0008006" key="3">
    <source>
        <dbReference type="Google" id="ProtNLM"/>
    </source>
</evidence>
<protein>
    <recommendedName>
        <fullName evidence="3">MTH538 TIR-like domain</fullName>
    </recommendedName>
</protein>
<dbReference type="SUPFAM" id="SSF52206">
    <property type="entry name" value="Hypothetical protein MTH538"/>
    <property type="match status" value="1"/>
</dbReference>
<evidence type="ECO:0000313" key="1">
    <source>
        <dbReference type="EMBL" id="PWN08179.1"/>
    </source>
</evidence>
<dbReference type="Gene3D" id="3.40.50.9200">
    <property type="entry name" value="Hypothetical protein MTH538"/>
    <property type="match status" value="1"/>
</dbReference>
<proteinExistence type="predicted"/>
<dbReference type="EMBL" id="QGGB01000001">
    <property type="protein sequence ID" value="PWN08179.1"/>
    <property type="molecule type" value="Genomic_DNA"/>
</dbReference>
<name>A0A316TXJ9_9BACT</name>
<comment type="caution">
    <text evidence="1">The sequence shown here is derived from an EMBL/GenBank/DDBJ whole genome shotgun (WGS) entry which is preliminary data.</text>
</comment>
<evidence type="ECO:0000313" key="2">
    <source>
        <dbReference type="Proteomes" id="UP000245533"/>
    </source>
</evidence>
<gene>
    <name evidence="1" type="ORF">DDZ15_00665</name>
</gene>
<organism evidence="1 2">
    <name type="scientific">Rhodohalobacter mucosus</name>
    <dbReference type="NCBI Taxonomy" id="2079485"/>
    <lineage>
        <taxon>Bacteria</taxon>
        <taxon>Pseudomonadati</taxon>
        <taxon>Balneolota</taxon>
        <taxon>Balneolia</taxon>
        <taxon>Balneolales</taxon>
        <taxon>Balneolaceae</taxon>
        <taxon>Rhodohalobacter</taxon>
    </lineage>
</organism>
<dbReference type="RefSeq" id="WP_109643830.1">
    <property type="nucleotide sequence ID" value="NZ_QGGB01000001.1"/>
</dbReference>
<sequence length="140" mass="16423">MATIVQTRDIFIAHGWQYSDHIHKLQEELDRAGRMDDQFAYVNHGNYDTREPMETALDSLDITVKDQMAKADVFLLPVDLYDEHKEWAEKELKLAEDMDMPVIVIRSYKNRETPAHLEERADDIIVFDPEEILRSVKNYG</sequence>
<dbReference type="InterPro" id="IPR036490">
    <property type="entry name" value="ThsB_TIR-like_sf"/>
</dbReference>
<reference evidence="1 2" key="1">
    <citation type="submission" date="2018-05" db="EMBL/GenBank/DDBJ databases">
        <title>Rhodohalobacter halophilus gen. nov., sp. nov., a moderately halophilic member of the family Balneolaceae.</title>
        <authorList>
            <person name="Liu Z.-W."/>
        </authorList>
    </citation>
    <scope>NUCLEOTIDE SEQUENCE [LARGE SCALE GENOMIC DNA]</scope>
    <source>
        <strain evidence="1 2">8A47</strain>
    </source>
</reference>
<dbReference type="OrthoDB" id="9811746at2"/>
<accession>A0A316TXJ9</accession>
<keyword evidence="2" id="KW-1185">Reference proteome</keyword>